<reference evidence="1 2" key="1">
    <citation type="submission" date="2019-09" db="EMBL/GenBank/DDBJ databases">
        <title>A chromosome-level genome assembly of the Chinese tupelo Nyssa sinensis.</title>
        <authorList>
            <person name="Yang X."/>
            <person name="Kang M."/>
            <person name="Yang Y."/>
            <person name="Xiong H."/>
            <person name="Wang M."/>
            <person name="Zhang Z."/>
            <person name="Wang Z."/>
            <person name="Wu H."/>
            <person name="Ma T."/>
            <person name="Liu J."/>
            <person name="Xi Z."/>
        </authorList>
    </citation>
    <scope>NUCLEOTIDE SEQUENCE [LARGE SCALE GENOMIC DNA]</scope>
    <source>
        <strain evidence="1">J267</strain>
        <tissue evidence="1">Leaf</tissue>
    </source>
</reference>
<gene>
    <name evidence="1" type="ORF">F0562_016252</name>
</gene>
<evidence type="ECO:0000313" key="1">
    <source>
        <dbReference type="EMBL" id="KAA8518974.1"/>
    </source>
</evidence>
<protein>
    <submittedName>
        <fullName evidence="1">Uncharacterized protein</fullName>
    </submittedName>
</protein>
<proteinExistence type="predicted"/>
<dbReference type="Proteomes" id="UP000325577">
    <property type="component" value="Linkage Group LG7"/>
</dbReference>
<dbReference type="OrthoDB" id="2143914at2759"/>
<sequence>MDNQYKDKAQTEGQCRYEAKDPPNLFCTVAHGSAFDVYNALDGPEAMLLFPRPVTMQGPLIQASKLDVKISKLLEGAYEPAPFPSHVLAAIATNISNIAWLKSGSVKAVDKYNAPGRVICRESHVQVGHIDESRKNDHLHFEEGKNK</sequence>
<dbReference type="EMBL" id="CM018050">
    <property type="protein sequence ID" value="KAA8518974.1"/>
    <property type="molecule type" value="Genomic_DNA"/>
</dbReference>
<name>A0A5J4ZMF5_9ASTE</name>
<accession>A0A5J4ZMF5</accession>
<dbReference type="AlphaFoldDB" id="A0A5J4ZMF5"/>
<organism evidence="1 2">
    <name type="scientific">Nyssa sinensis</name>
    <dbReference type="NCBI Taxonomy" id="561372"/>
    <lineage>
        <taxon>Eukaryota</taxon>
        <taxon>Viridiplantae</taxon>
        <taxon>Streptophyta</taxon>
        <taxon>Embryophyta</taxon>
        <taxon>Tracheophyta</taxon>
        <taxon>Spermatophyta</taxon>
        <taxon>Magnoliopsida</taxon>
        <taxon>eudicotyledons</taxon>
        <taxon>Gunneridae</taxon>
        <taxon>Pentapetalae</taxon>
        <taxon>asterids</taxon>
        <taxon>Cornales</taxon>
        <taxon>Nyssaceae</taxon>
        <taxon>Nyssa</taxon>
    </lineage>
</organism>
<evidence type="ECO:0000313" key="2">
    <source>
        <dbReference type="Proteomes" id="UP000325577"/>
    </source>
</evidence>
<keyword evidence="2" id="KW-1185">Reference proteome</keyword>